<dbReference type="OrthoDB" id="165342at2759"/>
<dbReference type="PROSITE" id="PS50206">
    <property type="entry name" value="RHODANESE_3"/>
    <property type="match status" value="1"/>
</dbReference>
<evidence type="ECO:0000313" key="2">
    <source>
        <dbReference type="EMBL" id="GFG30139.1"/>
    </source>
</evidence>
<evidence type="ECO:0000259" key="1">
    <source>
        <dbReference type="PROSITE" id="PS50206"/>
    </source>
</evidence>
<dbReference type="InParanoid" id="A0A6L2PC71"/>
<evidence type="ECO:0000313" key="3">
    <source>
        <dbReference type="Proteomes" id="UP000502823"/>
    </source>
</evidence>
<dbReference type="AlphaFoldDB" id="A0A6L2PC71"/>
<dbReference type="EMBL" id="BLKM01003940">
    <property type="protein sequence ID" value="GFG30139.1"/>
    <property type="molecule type" value="Genomic_DNA"/>
</dbReference>
<dbReference type="Gene3D" id="3.40.250.10">
    <property type="entry name" value="Rhodanese-like domain"/>
    <property type="match status" value="1"/>
</dbReference>
<comment type="caution">
    <text evidence="2">The sequence shown here is derived from an EMBL/GenBank/DDBJ whole genome shotgun (WGS) entry which is preliminary data.</text>
</comment>
<reference evidence="3" key="1">
    <citation type="submission" date="2020-01" db="EMBL/GenBank/DDBJ databases">
        <title>Draft genome sequence of the Termite Coptotermes fromosanus.</title>
        <authorList>
            <person name="Itakura S."/>
            <person name="Yosikawa Y."/>
            <person name="Umezawa K."/>
        </authorList>
    </citation>
    <scope>NUCLEOTIDE SEQUENCE [LARGE SCALE GENOMIC DNA]</scope>
</reference>
<gene>
    <name evidence="2" type="ORF">Cfor_09534</name>
</gene>
<name>A0A6L2PC71_COPFO</name>
<sequence length="145" mass="16227">MPSEDDSERATIMESCVSKEWLFRELRSDPSRLVIIDCRSSNEYGESHIRHAVNFSIPSIILRRLAAGKIDLMSTIKSRELKAKITNAYRENVFVVYGDLNVTEQQSANLTASDTLLVVAKRLTQDGCQVVCLEGKGRLFSASDT</sequence>
<dbReference type="FunFam" id="3.40.250.10:FF:000054">
    <property type="entry name" value="Dual specificity phosphatase 9"/>
    <property type="match status" value="1"/>
</dbReference>
<feature type="domain" description="Rhodanese" evidence="1">
    <location>
        <begin position="29"/>
        <end position="85"/>
    </location>
</feature>
<keyword evidence="3" id="KW-1185">Reference proteome</keyword>
<dbReference type="InterPro" id="IPR001763">
    <property type="entry name" value="Rhodanese-like_dom"/>
</dbReference>
<dbReference type="Proteomes" id="UP000502823">
    <property type="component" value="Unassembled WGS sequence"/>
</dbReference>
<dbReference type="InterPro" id="IPR036873">
    <property type="entry name" value="Rhodanese-like_dom_sf"/>
</dbReference>
<dbReference type="SUPFAM" id="SSF52821">
    <property type="entry name" value="Rhodanese/Cell cycle control phosphatase"/>
    <property type="match status" value="1"/>
</dbReference>
<dbReference type="CDD" id="cd01446">
    <property type="entry name" value="DSP_MapKP"/>
    <property type="match status" value="1"/>
</dbReference>
<accession>A0A6L2PC71</accession>
<proteinExistence type="predicted"/>
<organism evidence="2 3">
    <name type="scientific">Coptotermes formosanus</name>
    <name type="common">Formosan subterranean termite</name>
    <dbReference type="NCBI Taxonomy" id="36987"/>
    <lineage>
        <taxon>Eukaryota</taxon>
        <taxon>Metazoa</taxon>
        <taxon>Ecdysozoa</taxon>
        <taxon>Arthropoda</taxon>
        <taxon>Hexapoda</taxon>
        <taxon>Insecta</taxon>
        <taxon>Pterygota</taxon>
        <taxon>Neoptera</taxon>
        <taxon>Polyneoptera</taxon>
        <taxon>Dictyoptera</taxon>
        <taxon>Blattodea</taxon>
        <taxon>Blattoidea</taxon>
        <taxon>Termitoidae</taxon>
        <taxon>Rhinotermitidae</taxon>
        <taxon>Coptotermes</taxon>
    </lineage>
</organism>
<protein>
    <recommendedName>
        <fullName evidence="1">Rhodanese domain-containing protein</fullName>
    </recommendedName>
</protein>
<dbReference type="Pfam" id="PF00581">
    <property type="entry name" value="Rhodanese"/>
    <property type="match status" value="1"/>
</dbReference>